<sequence>MSIKSIAASLLALFTLWAIVALAVNTPILPTPWAVIYAFLLD</sequence>
<protein>
    <submittedName>
        <fullName evidence="1">Uncharacterized protein</fullName>
    </submittedName>
</protein>
<feature type="non-terminal residue" evidence="1">
    <location>
        <position position="42"/>
    </location>
</feature>
<proteinExistence type="predicted"/>
<organism evidence="1">
    <name type="scientific">marine sediment metagenome</name>
    <dbReference type="NCBI Taxonomy" id="412755"/>
    <lineage>
        <taxon>unclassified sequences</taxon>
        <taxon>metagenomes</taxon>
        <taxon>ecological metagenomes</taxon>
    </lineage>
</organism>
<dbReference type="AlphaFoldDB" id="X1TAT2"/>
<comment type="caution">
    <text evidence="1">The sequence shown here is derived from an EMBL/GenBank/DDBJ whole genome shotgun (WGS) entry which is preliminary data.</text>
</comment>
<gene>
    <name evidence="1" type="ORF">S12H4_30287</name>
</gene>
<evidence type="ECO:0000313" key="1">
    <source>
        <dbReference type="EMBL" id="GAJ02394.1"/>
    </source>
</evidence>
<accession>X1TAT2</accession>
<name>X1TAT2_9ZZZZ</name>
<reference evidence="1" key="1">
    <citation type="journal article" date="2014" name="Front. Microbiol.">
        <title>High frequency of phylogenetically diverse reductive dehalogenase-homologous genes in deep subseafloor sedimentary metagenomes.</title>
        <authorList>
            <person name="Kawai M."/>
            <person name="Futagami T."/>
            <person name="Toyoda A."/>
            <person name="Takaki Y."/>
            <person name="Nishi S."/>
            <person name="Hori S."/>
            <person name="Arai W."/>
            <person name="Tsubouchi T."/>
            <person name="Morono Y."/>
            <person name="Uchiyama I."/>
            <person name="Ito T."/>
            <person name="Fujiyama A."/>
            <person name="Inagaki F."/>
            <person name="Takami H."/>
        </authorList>
    </citation>
    <scope>NUCLEOTIDE SEQUENCE</scope>
    <source>
        <strain evidence="1">Expedition CK06-06</strain>
    </source>
</reference>
<dbReference type="EMBL" id="BARW01017553">
    <property type="protein sequence ID" value="GAJ02394.1"/>
    <property type="molecule type" value="Genomic_DNA"/>
</dbReference>